<keyword evidence="1" id="KW-0472">Membrane</keyword>
<dbReference type="Pfam" id="PF11457">
    <property type="entry name" value="DUF3021"/>
    <property type="match status" value="1"/>
</dbReference>
<evidence type="ECO:0000313" key="2">
    <source>
        <dbReference type="EMBL" id="ODM06853.1"/>
    </source>
</evidence>
<feature type="transmembrane region" description="Helical" evidence="1">
    <location>
        <begin position="39"/>
        <end position="60"/>
    </location>
</feature>
<evidence type="ECO:0000313" key="3">
    <source>
        <dbReference type="EMBL" id="ODM09716.1"/>
    </source>
</evidence>
<comment type="caution">
    <text evidence="3">The sequence shown here is derived from an EMBL/GenBank/DDBJ whole genome shotgun (WGS) entry which is preliminary data.</text>
</comment>
<reference evidence="4 5" key="1">
    <citation type="submission" date="2016-07" db="EMBL/GenBank/DDBJ databases">
        <title>Characterization of isolates of Eisenbergiella tayi derived from blood cultures, using whole genome sequencing.</title>
        <authorList>
            <person name="Burdz T."/>
            <person name="Wiebe D."/>
            <person name="Huynh C."/>
            <person name="Bernard K."/>
        </authorList>
    </citation>
    <scope>NUCLEOTIDE SEQUENCE [LARGE SCALE GENOMIC DNA]</scope>
    <source>
        <strain evidence="2 4">NML 110608</strain>
        <strain evidence="3 5">NML 120489</strain>
    </source>
</reference>
<dbReference type="Proteomes" id="UP000094067">
    <property type="component" value="Unassembled WGS sequence"/>
</dbReference>
<dbReference type="Proteomes" id="UP000095003">
    <property type="component" value="Unassembled WGS sequence"/>
</dbReference>
<proteinExistence type="predicted"/>
<gene>
    <name evidence="3" type="ORF">BEH84_04083</name>
    <name evidence="2" type="ORF">BEI61_02743</name>
</gene>
<dbReference type="RefSeq" id="WP_044972582.1">
    <property type="nucleotide sequence ID" value="NZ_DAWDRA010000666.1"/>
</dbReference>
<evidence type="ECO:0008006" key="6">
    <source>
        <dbReference type="Google" id="ProtNLM"/>
    </source>
</evidence>
<organism evidence="3 5">
    <name type="scientific">Eisenbergiella tayi</name>
    <dbReference type="NCBI Taxonomy" id="1432052"/>
    <lineage>
        <taxon>Bacteria</taxon>
        <taxon>Bacillati</taxon>
        <taxon>Bacillota</taxon>
        <taxon>Clostridia</taxon>
        <taxon>Lachnospirales</taxon>
        <taxon>Lachnospiraceae</taxon>
        <taxon>Eisenbergiella</taxon>
    </lineage>
</organism>
<feature type="transmembrane region" description="Helical" evidence="1">
    <location>
        <begin position="12"/>
        <end position="33"/>
    </location>
</feature>
<accession>A0A1E3ANK7</accession>
<dbReference type="InterPro" id="IPR021560">
    <property type="entry name" value="DUF3021"/>
</dbReference>
<evidence type="ECO:0000313" key="5">
    <source>
        <dbReference type="Proteomes" id="UP000095003"/>
    </source>
</evidence>
<keyword evidence="1" id="KW-1133">Transmembrane helix</keyword>
<dbReference type="GeneID" id="93302044"/>
<evidence type="ECO:0000256" key="1">
    <source>
        <dbReference type="SAM" id="Phobius"/>
    </source>
</evidence>
<evidence type="ECO:0000313" key="4">
    <source>
        <dbReference type="Proteomes" id="UP000094067"/>
    </source>
</evidence>
<dbReference type="EMBL" id="MCGH01000002">
    <property type="protein sequence ID" value="ODM06853.1"/>
    <property type="molecule type" value="Genomic_DNA"/>
</dbReference>
<dbReference type="AlphaFoldDB" id="A0A1E3ANK7"/>
<name>A0A1E3ANK7_9FIRM</name>
<feature type="transmembrane region" description="Helical" evidence="1">
    <location>
        <begin position="102"/>
        <end position="124"/>
    </location>
</feature>
<sequence length="143" mass="16085">MPIKDLLKTMFHSFFVITTGVTMAMYISCRLLYPDTVLSVGDIGGILLLALFCDLSFLIFASGKELGKKQMAVRFCIHIPLEVAIVLFFASKWDWVNIDKPLEVAVFVLLILGVYAAVLAVAYYQDKKTADKLNDSLRKKYHS</sequence>
<keyword evidence="1" id="KW-0812">Transmembrane</keyword>
<feature type="transmembrane region" description="Helical" evidence="1">
    <location>
        <begin position="72"/>
        <end position="90"/>
    </location>
</feature>
<protein>
    <recommendedName>
        <fullName evidence="6">DUF3021 domain-containing protein</fullName>
    </recommendedName>
</protein>
<dbReference type="EMBL" id="MCGI01000004">
    <property type="protein sequence ID" value="ODM09716.1"/>
    <property type="molecule type" value="Genomic_DNA"/>
</dbReference>